<reference evidence="2 3" key="1">
    <citation type="submission" date="2019-05" db="EMBL/GenBank/DDBJ databases">
        <title>Genome sequences of Thalassotalea litorea 1K03283.</title>
        <authorList>
            <person name="Zhang D."/>
        </authorList>
    </citation>
    <scope>NUCLEOTIDE SEQUENCE [LARGE SCALE GENOMIC DNA]</scope>
    <source>
        <strain evidence="2 3">MCCC 1K03283</strain>
    </source>
</reference>
<gene>
    <name evidence="2" type="ORF">FE810_02705</name>
</gene>
<proteinExistence type="predicted"/>
<protein>
    <recommendedName>
        <fullName evidence="4">Lipoprotein</fullName>
    </recommendedName>
</protein>
<accession>A0A5R9IV34</accession>
<sequence length="165" mass="18206">MTTLVKLSTLKYYLLTTLLAIGGCSGNGEQSSAAKEIDPRQGKEVSQVCYASSLDSWSTLDSERKALLIYPRSNKAYKLTLSGTCDPQWAFTRIATVQRMGSSCLSRGDKVVTDVTGGMVDSCIITRIYEWHPEKSKDNSDVQDGETETEDNEEVSEKTSEDTQQ</sequence>
<dbReference type="AlphaFoldDB" id="A0A5R9IV34"/>
<evidence type="ECO:0008006" key="4">
    <source>
        <dbReference type="Google" id="ProtNLM"/>
    </source>
</evidence>
<dbReference type="OrthoDB" id="6400990at2"/>
<dbReference type="InterPro" id="IPR045500">
    <property type="entry name" value="DUF6491"/>
</dbReference>
<feature type="compositionally biased region" description="Basic and acidic residues" evidence="1">
    <location>
        <begin position="155"/>
        <end position="165"/>
    </location>
</feature>
<comment type="caution">
    <text evidence="2">The sequence shown here is derived from an EMBL/GenBank/DDBJ whole genome shotgun (WGS) entry which is preliminary data.</text>
</comment>
<organism evidence="2 3">
    <name type="scientific">Thalassotalea litorea</name>
    <dbReference type="NCBI Taxonomy" id="2020715"/>
    <lineage>
        <taxon>Bacteria</taxon>
        <taxon>Pseudomonadati</taxon>
        <taxon>Pseudomonadota</taxon>
        <taxon>Gammaproteobacteria</taxon>
        <taxon>Alteromonadales</taxon>
        <taxon>Colwelliaceae</taxon>
        <taxon>Thalassotalea</taxon>
    </lineage>
</organism>
<dbReference type="Pfam" id="PF20101">
    <property type="entry name" value="DUF6491"/>
    <property type="match status" value="1"/>
</dbReference>
<evidence type="ECO:0000313" key="2">
    <source>
        <dbReference type="EMBL" id="TLU67211.1"/>
    </source>
</evidence>
<feature type="compositionally biased region" description="Acidic residues" evidence="1">
    <location>
        <begin position="141"/>
        <end position="154"/>
    </location>
</feature>
<dbReference type="EMBL" id="VCBC01000003">
    <property type="protein sequence ID" value="TLU67211.1"/>
    <property type="molecule type" value="Genomic_DNA"/>
</dbReference>
<name>A0A5R9IV34_9GAMM</name>
<feature type="region of interest" description="Disordered" evidence="1">
    <location>
        <begin position="134"/>
        <end position="165"/>
    </location>
</feature>
<evidence type="ECO:0000256" key="1">
    <source>
        <dbReference type="SAM" id="MobiDB-lite"/>
    </source>
</evidence>
<keyword evidence="3" id="KW-1185">Reference proteome</keyword>
<dbReference type="RefSeq" id="WP_138318493.1">
    <property type="nucleotide sequence ID" value="NZ_VCBC01000003.1"/>
</dbReference>
<evidence type="ECO:0000313" key="3">
    <source>
        <dbReference type="Proteomes" id="UP000307790"/>
    </source>
</evidence>
<dbReference type="Proteomes" id="UP000307790">
    <property type="component" value="Unassembled WGS sequence"/>
</dbReference>
<dbReference type="PROSITE" id="PS51257">
    <property type="entry name" value="PROKAR_LIPOPROTEIN"/>
    <property type="match status" value="1"/>
</dbReference>